<organism evidence="2">
    <name type="scientific">Siphoviridae sp. ctYcY12</name>
    <dbReference type="NCBI Taxonomy" id="2825550"/>
    <lineage>
        <taxon>Viruses</taxon>
        <taxon>Duplodnaviria</taxon>
        <taxon>Heunggongvirae</taxon>
        <taxon>Uroviricota</taxon>
        <taxon>Caudoviricetes</taxon>
    </lineage>
</organism>
<dbReference type="Pfam" id="PF13271">
    <property type="entry name" value="DUF4062"/>
    <property type="match status" value="1"/>
</dbReference>
<name>A0A8S5TU33_9CAUD</name>
<dbReference type="InterPro" id="IPR025139">
    <property type="entry name" value="DUF4062"/>
</dbReference>
<accession>A0A8S5TU33</accession>
<protein>
    <submittedName>
        <fullName evidence="2">Deoxyribosyltransferase</fullName>
    </submittedName>
</protein>
<proteinExistence type="predicted"/>
<reference evidence="2" key="1">
    <citation type="journal article" date="2021" name="Proc. Natl. Acad. Sci. U.S.A.">
        <title>A Catalog of Tens of Thousands of Viruses from Human Metagenomes Reveals Hidden Associations with Chronic Diseases.</title>
        <authorList>
            <person name="Tisza M.J."/>
            <person name="Buck C.B."/>
        </authorList>
    </citation>
    <scope>NUCLEOTIDE SEQUENCE</scope>
    <source>
        <strain evidence="2">CtYcY12</strain>
    </source>
</reference>
<feature type="domain" description="DUF4062" evidence="1">
    <location>
        <begin position="16"/>
        <end position="108"/>
    </location>
</feature>
<evidence type="ECO:0000313" key="2">
    <source>
        <dbReference type="EMBL" id="DAF85671.1"/>
    </source>
</evidence>
<dbReference type="EMBL" id="BK015928">
    <property type="protein sequence ID" value="DAF85671.1"/>
    <property type="molecule type" value="Genomic_DNA"/>
</dbReference>
<evidence type="ECO:0000259" key="1">
    <source>
        <dbReference type="Pfam" id="PF13271"/>
    </source>
</evidence>
<sequence>MYYKRKIPRRSSMKPRIFVSSTFYDLKYIRDDLSNFIKAHDFEPIMFEEGDIGYTPGKQLDESCYEAMRNADMVVLIIGGNYGSPASGEKEDDFEEYLSITRKEYKTASEEGIPIFIFVDAAVYSEYNVYEANIELIENHKHKINFCATKNINIFRFIKEIRAMGSLSITEFRKPGEIKAFLGKQWADMFKNYLKSLREEKNAEQIHEALDNMSILIKQMEIMVNGLGKKVINNDENVEFDKLLNQQMYVKAEEIAKKIARSVACSFEDGREKKKNIKLLLDTLCDFLEKTGVDETSLTKELFRDLSDMMNDKGIELHRLGSMIFSDECLKVVCNNSDIKAEVEKRLCSEFYYSRISR</sequence>